<sequence length="229" mass="26200">MIKLNRRNDSIGCDQYSPKLPDGETDETQNAKRVPLLTLYGKLGSDDPPSTEEIDDLMAATYSTQRILLNAKERELVKILSDWPFLNHSSYLIKHSSTLIGKDVQKVWDASNEDKFKDMRLFLKVAMKDDEKVEKRHTVVQQSLRVIKAQRNDRPKTSVVIPLLMLYLDEDTCHLYKTIQSDAHEADIISAATSPYPILIIKGDSVYEAKKCYVVVEQAHKIECDDFLQ</sequence>
<evidence type="ECO:0000313" key="1">
    <source>
        <dbReference type="EMBL" id="KAJ8666388.1"/>
    </source>
</evidence>
<reference evidence="1" key="1">
    <citation type="submission" date="2023-04" db="EMBL/GenBank/DDBJ databases">
        <title>A chromosome-level genome assembly of the parasitoid wasp Eretmocerus hayati.</title>
        <authorList>
            <person name="Zhong Y."/>
            <person name="Liu S."/>
            <person name="Liu Y."/>
        </authorList>
    </citation>
    <scope>NUCLEOTIDE SEQUENCE</scope>
    <source>
        <strain evidence="1">ZJU_SS_LIU_2023</strain>
    </source>
</reference>
<keyword evidence="2" id="KW-1185">Reference proteome</keyword>
<name>A0ACC2N600_9HYME</name>
<dbReference type="Proteomes" id="UP001239111">
    <property type="component" value="Chromosome 4"/>
</dbReference>
<comment type="caution">
    <text evidence="1">The sequence shown here is derived from an EMBL/GenBank/DDBJ whole genome shotgun (WGS) entry which is preliminary data.</text>
</comment>
<organism evidence="1 2">
    <name type="scientific">Eretmocerus hayati</name>
    <dbReference type="NCBI Taxonomy" id="131215"/>
    <lineage>
        <taxon>Eukaryota</taxon>
        <taxon>Metazoa</taxon>
        <taxon>Ecdysozoa</taxon>
        <taxon>Arthropoda</taxon>
        <taxon>Hexapoda</taxon>
        <taxon>Insecta</taxon>
        <taxon>Pterygota</taxon>
        <taxon>Neoptera</taxon>
        <taxon>Endopterygota</taxon>
        <taxon>Hymenoptera</taxon>
        <taxon>Apocrita</taxon>
        <taxon>Proctotrupomorpha</taxon>
        <taxon>Chalcidoidea</taxon>
        <taxon>Aphelinidae</taxon>
        <taxon>Aphelininae</taxon>
        <taxon>Eretmocerus</taxon>
    </lineage>
</organism>
<gene>
    <name evidence="1" type="ORF">QAD02_008050</name>
</gene>
<dbReference type="EMBL" id="CM056744">
    <property type="protein sequence ID" value="KAJ8666388.1"/>
    <property type="molecule type" value="Genomic_DNA"/>
</dbReference>
<accession>A0ACC2N600</accession>
<proteinExistence type="predicted"/>
<protein>
    <submittedName>
        <fullName evidence="1">Uncharacterized protein</fullName>
    </submittedName>
</protein>
<evidence type="ECO:0000313" key="2">
    <source>
        <dbReference type="Proteomes" id="UP001239111"/>
    </source>
</evidence>